<keyword evidence="3" id="KW-1185">Reference proteome</keyword>
<accession>A0A4Z1HAM2</accession>
<evidence type="ECO:0000313" key="2">
    <source>
        <dbReference type="EMBL" id="TGO42087.1"/>
    </source>
</evidence>
<feature type="region of interest" description="Disordered" evidence="1">
    <location>
        <begin position="1"/>
        <end position="23"/>
    </location>
</feature>
<dbReference type="EMBL" id="PQXK01000012">
    <property type="protein sequence ID" value="TGO42087.1"/>
    <property type="molecule type" value="Genomic_DNA"/>
</dbReference>
<proteinExistence type="predicted"/>
<dbReference type="AlphaFoldDB" id="A0A4Z1HAM2"/>
<comment type="caution">
    <text evidence="2">The sequence shown here is derived from an EMBL/GenBank/DDBJ whole genome shotgun (WGS) entry which is preliminary data.</text>
</comment>
<gene>
    <name evidence="2" type="ORF">BHYA_0012g00010</name>
</gene>
<sequence>MPKQPRTPGQPLQERPHLDSHVQQTLNRTLFREPTLARRQKQAQVQRRGTLVQRAVQRPHVSIFTESDSDIFPLVHTPSFTVSPEDAFAIHASGVGSPVSPLTPEALSQEQSPKRSQEQANYTLEIEPATPASELEPRGAAMYTHWYFDHQATNHYDEKHVSMSGRSAFTMMCGGLERRRRGVRVSVKRVRTWVREKAEQKERERVERIREKKGELVVKERVLGCEEKEACEKGKGVRGKLKAVMKRGTDKLRKLVPGGKKVREEKKEEWRVLDRITGFQTIDTNHVNKQPYVPKEWHQNEASVDRGRLTQLKDIDGLISNIQ</sequence>
<feature type="region of interest" description="Disordered" evidence="1">
    <location>
        <begin position="99"/>
        <end position="119"/>
    </location>
</feature>
<dbReference type="Proteomes" id="UP000297814">
    <property type="component" value="Unassembled WGS sequence"/>
</dbReference>
<organism evidence="2 3">
    <name type="scientific">Botrytis hyacinthi</name>
    <dbReference type="NCBI Taxonomy" id="278943"/>
    <lineage>
        <taxon>Eukaryota</taxon>
        <taxon>Fungi</taxon>
        <taxon>Dikarya</taxon>
        <taxon>Ascomycota</taxon>
        <taxon>Pezizomycotina</taxon>
        <taxon>Leotiomycetes</taxon>
        <taxon>Helotiales</taxon>
        <taxon>Sclerotiniaceae</taxon>
        <taxon>Botrytis</taxon>
    </lineage>
</organism>
<name>A0A4Z1HAM2_9HELO</name>
<evidence type="ECO:0000313" key="3">
    <source>
        <dbReference type="Proteomes" id="UP000297814"/>
    </source>
</evidence>
<evidence type="ECO:0000256" key="1">
    <source>
        <dbReference type="SAM" id="MobiDB-lite"/>
    </source>
</evidence>
<reference evidence="2 3" key="1">
    <citation type="submission" date="2017-12" db="EMBL/GenBank/DDBJ databases">
        <title>Comparative genomics of Botrytis spp.</title>
        <authorList>
            <person name="Valero-Jimenez C.A."/>
            <person name="Tapia P."/>
            <person name="Veloso J."/>
            <person name="Silva-Moreno E."/>
            <person name="Staats M."/>
            <person name="Valdes J.H."/>
            <person name="Van Kan J.A.L."/>
        </authorList>
    </citation>
    <scope>NUCLEOTIDE SEQUENCE [LARGE SCALE GENOMIC DNA]</scope>
    <source>
        <strain evidence="2 3">Bh0001</strain>
    </source>
</reference>
<protein>
    <submittedName>
        <fullName evidence="2">Uncharacterized protein</fullName>
    </submittedName>
</protein>